<feature type="chain" id="PRO_5046654564" evidence="2">
    <location>
        <begin position="22"/>
        <end position="384"/>
    </location>
</feature>
<proteinExistence type="predicted"/>
<feature type="region of interest" description="Disordered" evidence="1">
    <location>
        <begin position="60"/>
        <end position="117"/>
    </location>
</feature>
<sequence length="384" mass="41679">MGRAQVLCGAFGALWLRWLLGGNVVQRMLTLAGQEGVPDPELGCAPGEDVDLMIREATESPNGQEMDAEAPEEPEVVEAAEDCNASADAPEGEGEAKSPSPTLTPVSDTPPREPHLRLPMEGLAPPWVELRPWWRVIYKASEGSYCWAYTQPPPFGIRMREVLQGEIFGPILEVGQNWLWGPPRQGRAGFWRGIVAATMRGPPRGPFFEFANLWGTRAPPGTLTPRWFAEPWAPPGAGHGGSPLTGLPPAGEGGQPPEEGGGEWSAHLEDEGDVIDVPSEMELAFLDGLKPRDFSFCGRRNMYFCGSNCVGIACLKARKENAEARAPRPPGQQQPAKRKRTGDQTSRQAWMGEILARKKSIDAMAVGAEERGQAERNSNAAEAR</sequence>
<gene>
    <name evidence="3" type="ORF">PCOR1329_LOCUS27470</name>
</gene>
<dbReference type="Proteomes" id="UP001189429">
    <property type="component" value="Unassembled WGS sequence"/>
</dbReference>
<comment type="caution">
    <text evidence="3">The sequence shown here is derived from an EMBL/GenBank/DDBJ whole genome shotgun (WGS) entry which is preliminary data.</text>
</comment>
<accession>A0ABN9S8E8</accession>
<keyword evidence="2" id="KW-0732">Signal</keyword>
<feature type="region of interest" description="Disordered" evidence="1">
    <location>
        <begin position="230"/>
        <end position="266"/>
    </location>
</feature>
<reference evidence="3" key="1">
    <citation type="submission" date="2023-10" db="EMBL/GenBank/DDBJ databases">
        <authorList>
            <person name="Chen Y."/>
            <person name="Shah S."/>
            <person name="Dougan E. K."/>
            <person name="Thang M."/>
            <person name="Chan C."/>
        </authorList>
    </citation>
    <scope>NUCLEOTIDE SEQUENCE [LARGE SCALE GENOMIC DNA]</scope>
</reference>
<evidence type="ECO:0000256" key="1">
    <source>
        <dbReference type="SAM" id="MobiDB-lite"/>
    </source>
</evidence>
<evidence type="ECO:0000313" key="4">
    <source>
        <dbReference type="Proteomes" id="UP001189429"/>
    </source>
</evidence>
<dbReference type="EMBL" id="CAUYUJ010009968">
    <property type="protein sequence ID" value="CAK0828151.1"/>
    <property type="molecule type" value="Genomic_DNA"/>
</dbReference>
<feature type="compositionally biased region" description="Low complexity" evidence="1">
    <location>
        <begin position="247"/>
        <end position="258"/>
    </location>
</feature>
<evidence type="ECO:0000256" key="2">
    <source>
        <dbReference type="SAM" id="SignalP"/>
    </source>
</evidence>
<feature type="compositionally biased region" description="Acidic residues" evidence="1">
    <location>
        <begin position="66"/>
        <end position="81"/>
    </location>
</feature>
<organism evidence="3 4">
    <name type="scientific">Prorocentrum cordatum</name>
    <dbReference type="NCBI Taxonomy" id="2364126"/>
    <lineage>
        <taxon>Eukaryota</taxon>
        <taxon>Sar</taxon>
        <taxon>Alveolata</taxon>
        <taxon>Dinophyceae</taxon>
        <taxon>Prorocentrales</taxon>
        <taxon>Prorocentraceae</taxon>
        <taxon>Prorocentrum</taxon>
    </lineage>
</organism>
<evidence type="ECO:0000313" key="3">
    <source>
        <dbReference type="EMBL" id="CAK0828151.1"/>
    </source>
</evidence>
<protein>
    <submittedName>
        <fullName evidence="3">Uncharacterized protein</fullName>
    </submittedName>
</protein>
<feature type="signal peptide" evidence="2">
    <location>
        <begin position="1"/>
        <end position="21"/>
    </location>
</feature>
<keyword evidence="4" id="KW-1185">Reference proteome</keyword>
<feature type="non-terminal residue" evidence="3">
    <location>
        <position position="384"/>
    </location>
</feature>
<name>A0ABN9S8E8_9DINO</name>
<feature type="region of interest" description="Disordered" evidence="1">
    <location>
        <begin position="321"/>
        <end position="350"/>
    </location>
</feature>